<evidence type="ECO:0000259" key="5">
    <source>
        <dbReference type="PROSITE" id="PS51123"/>
    </source>
</evidence>
<organism evidence="6 7">
    <name type="scientific">Geoanaerobacter pelophilus</name>
    <dbReference type="NCBI Taxonomy" id="60036"/>
    <lineage>
        <taxon>Bacteria</taxon>
        <taxon>Pseudomonadati</taxon>
        <taxon>Thermodesulfobacteriota</taxon>
        <taxon>Desulfuromonadia</taxon>
        <taxon>Geobacterales</taxon>
        <taxon>Geobacteraceae</taxon>
        <taxon>Geoanaerobacter</taxon>
    </lineage>
</organism>
<dbReference type="PROSITE" id="PS51257">
    <property type="entry name" value="PROKAR_LIPOPROTEIN"/>
    <property type="match status" value="1"/>
</dbReference>
<sequence length="202" mass="22026">MPLRYYIQIPLIIILLLVIAGCANNGTLVVLAPDSDGKTGAVTVSNQAGTVDIDSPNQVTFVTNSQKSPTPPASISKDTLIALFSEALSIEPKPPVHYLLYFEKDLILTLESARLFPEILQAISDRASSDISVVGHTDSVGSREYNLTLSRNRANSVRDKLVDKGVAANHIKTTSHGKENPLIKTEDNVNEPRNRRVEVVIR</sequence>
<dbReference type="PANTHER" id="PTHR30329">
    <property type="entry name" value="STATOR ELEMENT OF FLAGELLAR MOTOR COMPLEX"/>
    <property type="match status" value="1"/>
</dbReference>
<dbReference type="InterPro" id="IPR006665">
    <property type="entry name" value="OmpA-like"/>
</dbReference>
<dbReference type="RefSeq" id="WP_214169680.1">
    <property type="nucleotide sequence ID" value="NZ_JAHCVJ010000001.1"/>
</dbReference>
<evidence type="ECO:0000256" key="4">
    <source>
        <dbReference type="PROSITE-ProRule" id="PRU00473"/>
    </source>
</evidence>
<evidence type="ECO:0000313" key="6">
    <source>
        <dbReference type="EMBL" id="MBT0662888.1"/>
    </source>
</evidence>
<dbReference type="EMBL" id="JAHCVJ010000001">
    <property type="protein sequence ID" value="MBT0662888.1"/>
    <property type="molecule type" value="Genomic_DNA"/>
</dbReference>
<evidence type="ECO:0000313" key="7">
    <source>
        <dbReference type="Proteomes" id="UP000811899"/>
    </source>
</evidence>
<evidence type="ECO:0000256" key="2">
    <source>
        <dbReference type="ARBA" id="ARBA00023136"/>
    </source>
</evidence>
<dbReference type="InterPro" id="IPR050330">
    <property type="entry name" value="Bact_OuterMem_StrucFunc"/>
</dbReference>
<keyword evidence="3" id="KW-0998">Cell outer membrane</keyword>
<dbReference type="Gene3D" id="3.30.1330.60">
    <property type="entry name" value="OmpA-like domain"/>
    <property type="match status" value="1"/>
</dbReference>
<comment type="caution">
    <text evidence="6">The sequence shown here is derived from an EMBL/GenBank/DDBJ whole genome shotgun (WGS) entry which is preliminary data.</text>
</comment>
<reference evidence="6 7" key="1">
    <citation type="submission" date="2021-05" db="EMBL/GenBank/DDBJ databases">
        <title>The draft genome of Geobacter pelophilus DSM 12255.</title>
        <authorList>
            <person name="Xu Z."/>
            <person name="Masuda Y."/>
            <person name="Itoh H."/>
            <person name="Senoo K."/>
        </authorList>
    </citation>
    <scope>NUCLEOTIDE SEQUENCE [LARGE SCALE GENOMIC DNA]</scope>
    <source>
        <strain evidence="6 7">DSM 12255</strain>
    </source>
</reference>
<dbReference type="SUPFAM" id="SSF103088">
    <property type="entry name" value="OmpA-like"/>
    <property type="match status" value="1"/>
</dbReference>
<dbReference type="PROSITE" id="PS51123">
    <property type="entry name" value="OMPA_2"/>
    <property type="match status" value="1"/>
</dbReference>
<name>A0AAW4L1N6_9BACT</name>
<dbReference type="CDD" id="cd07185">
    <property type="entry name" value="OmpA_C-like"/>
    <property type="match status" value="1"/>
</dbReference>
<dbReference type="PANTHER" id="PTHR30329:SF21">
    <property type="entry name" value="LIPOPROTEIN YIAD-RELATED"/>
    <property type="match status" value="1"/>
</dbReference>
<evidence type="ECO:0000256" key="1">
    <source>
        <dbReference type="ARBA" id="ARBA00004442"/>
    </source>
</evidence>
<comment type="subcellular location">
    <subcellularLocation>
        <location evidence="1">Cell outer membrane</location>
    </subcellularLocation>
</comment>
<dbReference type="GO" id="GO:0009279">
    <property type="term" value="C:cell outer membrane"/>
    <property type="evidence" value="ECO:0007669"/>
    <property type="project" value="UniProtKB-SubCell"/>
</dbReference>
<proteinExistence type="predicted"/>
<protein>
    <submittedName>
        <fullName evidence="6">OmpA family protein</fullName>
    </submittedName>
</protein>
<accession>A0AAW4L1N6</accession>
<dbReference type="Proteomes" id="UP000811899">
    <property type="component" value="Unassembled WGS sequence"/>
</dbReference>
<dbReference type="InterPro" id="IPR006664">
    <property type="entry name" value="OMP_bac"/>
</dbReference>
<keyword evidence="2 4" id="KW-0472">Membrane</keyword>
<dbReference type="InterPro" id="IPR036737">
    <property type="entry name" value="OmpA-like_sf"/>
</dbReference>
<dbReference type="AlphaFoldDB" id="A0AAW4L1N6"/>
<gene>
    <name evidence="6" type="ORF">KI809_01140</name>
</gene>
<keyword evidence="7" id="KW-1185">Reference proteome</keyword>
<feature type="domain" description="OmpA-like" evidence="5">
    <location>
        <begin position="86"/>
        <end position="202"/>
    </location>
</feature>
<evidence type="ECO:0000256" key="3">
    <source>
        <dbReference type="ARBA" id="ARBA00023237"/>
    </source>
</evidence>
<dbReference type="PRINTS" id="PR01021">
    <property type="entry name" value="OMPADOMAIN"/>
</dbReference>
<dbReference type="Pfam" id="PF00691">
    <property type="entry name" value="OmpA"/>
    <property type="match status" value="1"/>
</dbReference>